<name>A0ABT4PIA0_9BACT</name>
<comment type="subcellular location">
    <subcellularLocation>
        <location evidence="1">Cell membrane</location>
        <topology evidence="1">Multi-pass membrane protein</topology>
    </subcellularLocation>
</comment>
<protein>
    <submittedName>
        <fullName evidence="8">ABC transporter permease</fullName>
    </submittedName>
</protein>
<evidence type="ECO:0000256" key="3">
    <source>
        <dbReference type="ARBA" id="ARBA00022692"/>
    </source>
</evidence>
<keyword evidence="5 6" id="KW-0472">Membrane</keyword>
<accession>A0ABT4PIA0</accession>
<gene>
    <name evidence="8" type="ORF">O6P32_08705</name>
</gene>
<feature type="transmembrane region" description="Helical" evidence="6">
    <location>
        <begin position="299"/>
        <end position="322"/>
    </location>
</feature>
<feature type="transmembrane region" description="Helical" evidence="6">
    <location>
        <begin position="334"/>
        <end position="353"/>
    </location>
</feature>
<dbReference type="EMBL" id="JAPZVM010000006">
    <property type="protein sequence ID" value="MCZ8372784.1"/>
    <property type="molecule type" value="Genomic_DNA"/>
</dbReference>
<organism evidence="8 9">
    <name type="scientific">Phocaeicola acetigenes</name>
    <dbReference type="NCBI Taxonomy" id="3016083"/>
    <lineage>
        <taxon>Bacteria</taxon>
        <taxon>Pseudomonadati</taxon>
        <taxon>Bacteroidota</taxon>
        <taxon>Bacteroidia</taxon>
        <taxon>Bacteroidales</taxon>
        <taxon>Bacteroidaceae</taxon>
        <taxon>Phocaeicola</taxon>
    </lineage>
</organism>
<evidence type="ECO:0000256" key="4">
    <source>
        <dbReference type="ARBA" id="ARBA00022989"/>
    </source>
</evidence>
<keyword evidence="2" id="KW-1003">Cell membrane</keyword>
<evidence type="ECO:0000256" key="2">
    <source>
        <dbReference type="ARBA" id="ARBA00022475"/>
    </source>
</evidence>
<dbReference type="Proteomes" id="UP001141933">
    <property type="component" value="Unassembled WGS sequence"/>
</dbReference>
<feature type="transmembrane region" description="Helical" evidence="6">
    <location>
        <begin position="175"/>
        <end position="199"/>
    </location>
</feature>
<keyword evidence="9" id="KW-1185">Reference proteome</keyword>
<keyword evidence="4 6" id="KW-1133">Transmembrane helix</keyword>
<dbReference type="PANTHER" id="PTHR30294:SF29">
    <property type="entry name" value="MULTIDRUG ABC TRANSPORTER PERMEASE YBHS-RELATED"/>
    <property type="match status" value="1"/>
</dbReference>
<dbReference type="InterPro" id="IPR051449">
    <property type="entry name" value="ABC-2_transporter_component"/>
</dbReference>
<evidence type="ECO:0000313" key="9">
    <source>
        <dbReference type="Proteomes" id="UP001141933"/>
    </source>
</evidence>
<evidence type="ECO:0000256" key="5">
    <source>
        <dbReference type="ARBA" id="ARBA00023136"/>
    </source>
</evidence>
<dbReference type="SUPFAM" id="SSF53850">
    <property type="entry name" value="Periplasmic binding protein-like II"/>
    <property type="match status" value="1"/>
</dbReference>
<sequence length="433" mass="48409">MSKIWIIIQREFLHRVTKKSFIVLTILMPFIIAATVFVPVWLSMVKSDVPQKVVVIDDTGKYLPQFRNNESYSFVPALKMEPEFRSDTTDVSAVVMITDDLIQHPEAATIYSRKEVPKGLSRLVNEVLNEQIRHDKLERYDIPQLEDIMSDFETSYSVRTVKWADDGTASESNSLVAMMSGMILTFLIYMFIMAYGGMVMQSVMEEKTNRIVELIISSVKPFQLMIGKIIGIGLVGILQLCIWGVMLFVILGVTGTAFGYSALQSPDMTGAMMEASASPVSDDTTSLLAALYNMDFLKLGAFFVLNFIGGYLIYASIFAAIAASVNEQEDSQQFMLPVTLLLVFAMYAAIASADNPDGPLAVWCSMIPLTSPVVMMVRLSFDAPMWQLILSLCILYGTALGLIWTAGKIYRVGILMYGKKPSLKEMFRWILYK</sequence>
<feature type="transmembrane region" description="Helical" evidence="6">
    <location>
        <begin position="21"/>
        <end position="42"/>
    </location>
</feature>
<proteinExistence type="predicted"/>
<evidence type="ECO:0000313" key="8">
    <source>
        <dbReference type="EMBL" id="MCZ8372784.1"/>
    </source>
</evidence>
<dbReference type="Gene3D" id="3.40.190.10">
    <property type="entry name" value="Periplasmic binding protein-like II"/>
    <property type="match status" value="1"/>
</dbReference>
<evidence type="ECO:0000259" key="7">
    <source>
        <dbReference type="Pfam" id="PF12698"/>
    </source>
</evidence>
<evidence type="ECO:0000256" key="6">
    <source>
        <dbReference type="SAM" id="Phobius"/>
    </source>
</evidence>
<dbReference type="RefSeq" id="WP_269878036.1">
    <property type="nucleotide sequence ID" value="NZ_JAPZVM010000006.1"/>
</dbReference>
<feature type="transmembrane region" description="Helical" evidence="6">
    <location>
        <begin position="385"/>
        <end position="406"/>
    </location>
</feature>
<feature type="domain" description="ABC-2 type transporter transmembrane" evidence="7">
    <location>
        <begin position="19"/>
        <end position="406"/>
    </location>
</feature>
<reference evidence="8" key="1">
    <citation type="submission" date="2022-12" db="EMBL/GenBank/DDBJ databases">
        <title>Phocaeicola acetigenes sp. nov., isolated feces from a healthy human.</title>
        <authorList>
            <person name="Do H."/>
            <person name="Ha Y.B."/>
            <person name="Kim J.-S."/>
            <person name="Suh M.K."/>
            <person name="Kim H.S."/>
            <person name="Lee J.-S."/>
        </authorList>
    </citation>
    <scope>NUCLEOTIDE SEQUENCE</scope>
    <source>
        <strain evidence="8">KGMB11183</strain>
    </source>
</reference>
<evidence type="ECO:0000256" key="1">
    <source>
        <dbReference type="ARBA" id="ARBA00004651"/>
    </source>
</evidence>
<keyword evidence="3 6" id="KW-0812">Transmembrane</keyword>
<comment type="caution">
    <text evidence="8">The sequence shown here is derived from an EMBL/GenBank/DDBJ whole genome shotgun (WGS) entry which is preliminary data.</text>
</comment>
<dbReference type="InterPro" id="IPR013525">
    <property type="entry name" value="ABC2_TM"/>
</dbReference>
<dbReference type="Pfam" id="PF12698">
    <property type="entry name" value="ABC2_membrane_3"/>
    <property type="match status" value="1"/>
</dbReference>
<dbReference type="PANTHER" id="PTHR30294">
    <property type="entry name" value="MEMBRANE COMPONENT OF ABC TRANSPORTER YHHJ-RELATED"/>
    <property type="match status" value="1"/>
</dbReference>